<evidence type="ECO:0000256" key="1">
    <source>
        <dbReference type="SAM" id="MobiDB-lite"/>
    </source>
</evidence>
<dbReference type="EMBL" id="CM000764">
    <property type="protein sequence ID" value="KXG28941.1"/>
    <property type="molecule type" value="Genomic_DNA"/>
</dbReference>
<sequence length="57" mass="6023">MTQNRLTTRQGQKGARVRDSAPPPPLLLSSSSLVPPLSSIEDGGNNYGIGILTDLMT</sequence>
<feature type="compositionally biased region" description="Polar residues" evidence="1">
    <location>
        <begin position="1"/>
        <end position="11"/>
    </location>
</feature>
<gene>
    <name evidence="2" type="ORF">SORBI_3005G187600</name>
</gene>
<dbReference type="AlphaFoldDB" id="A0A1B6PTG8"/>
<reference evidence="3" key="2">
    <citation type="journal article" date="2018" name="Plant J.">
        <title>The Sorghum bicolor reference genome: improved assembly, gene annotations, a transcriptome atlas, and signatures of genome organization.</title>
        <authorList>
            <person name="McCormick R.F."/>
            <person name="Truong S.K."/>
            <person name="Sreedasyam A."/>
            <person name="Jenkins J."/>
            <person name="Shu S."/>
            <person name="Sims D."/>
            <person name="Kennedy M."/>
            <person name="Amirebrahimi M."/>
            <person name="Weers B.D."/>
            <person name="McKinley B."/>
            <person name="Mattison A."/>
            <person name="Morishige D.T."/>
            <person name="Grimwood J."/>
            <person name="Schmutz J."/>
            <person name="Mullet J.E."/>
        </authorList>
    </citation>
    <scope>NUCLEOTIDE SEQUENCE [LARGE SCALE GENOMIC DNA]</scope>
    <source>
        <strain evidence="3">cv. BTx623</strain>
    </source>
</reference>
<protein>
    <submittedName>
        <fullName evidence="2">Uncharacterized protein</fullName>
    </submittedName>
</protein>
<keyword evidence="3" id="KW-1185">Reference proteome</keyword>
<organism evidence="2 3">
    <name type="scientific">Sorghum bicolor</name>
    <name type="common">Sorghum</name>
    <name type="synonym">Sorghum vulgare</name>
    <dbReference type="NCBI Taxonomy" id="4558"/>
    <lineage>
        <taxon>Eukaryota</taxon>
        <taxon>Viridiplantae</taxon>
        <taxon>Streptophyta</taxon>
        <taxon>Embryophyta</taxon>
        <taxon>Tracheophyta</taxon>
        <taxon>Spermatophyta</taxon>
        <taxon>Magnoliopsida</taxon>
        <taxon>Liliopsida</taxon>
        <taxon>Poales</taxon>
        <taxon>Poaceae</taxon>
        <taxon>PACMAD clade</taxon>
        <taxon>Panicoideae</taxon>
        <taxon>Andropogonodae</taxon>
        <taxon>Andropogoneae</taxon>
        <taxon>Sorghinae</taxon>
        <taxon>Sorghum</taxon>
    </lineage>
</organism>
<evidence type="ECO:0000313" key="3">
    <source>
        <dbReference type="Proteomes" id="UP000000768"/>
    </source>
</evidence>
<name>A0A1B6PTG8_SORBI</name>
<dbReference type="InParanoid" id="A0A1B6PTG8"/>
<accession>A0A1B6PTG8</accession>
<feature type="region of interest" description="Disordered" evidence="1">
    <location>
        <begin position="1"/>
        <end position="57"/>
    </location>
</feature>
<reference evidence="2 3" key="1">
    <citation type="journal article" date="2009" name="Nature">
        <title>The Sorghum bicolor genome and the diversification of grasses.</title>
        <authorList>
            <person name="Paterson A.H."/>
            <person name="Bowers J.E."/>
            <person name="Bruggmann R."/>
            <person name="Dubchak I."/>
            <person name="Grimwood J."/>
            <person name="Gundlach H."/>
            <person name="Haberer G."/>
            <person name="Hellsten U."/>
            <person name="Mitros T."/>
            <person name="Poliakov A."/>
            <person name="Schmutz J."/>
            <person name="Spannagl M."/>
            <person name="Tang H."/>
            <person name="Wang X."/>
            <person name="Wicker T."/>
            <person name="Bharti A.K."/>
            <person name="Chapman J."/>
            <person name="Feltus F.A."/>
            <person name="Gowik U."/>
            <person name="Grigoriev I.V."/>
            <person name="Lyons E."/>
            <person name="Maher C.A."/>
            <person name="Martis M."/>
            <person name="Narechania A."/>
            <person name="Otillar R.P."/>
            <person name="Penning B.W."/>
            <person name="Salamov A.A."/>
            <person name="Wang Y."/>
            <person name="Zhang L."/>
            <person name="Carpita N.C."/>
            <person name="Freeling M."/>
            <person name="Gingle A.R."/>
            <person name="Hash C.T."/>
            <person name="Keller B."/>
            <person name="Klein P."/>
            <person name="Kresovich S."/>
            <person name="McCann M.C."/>
            <person name="Ming R."/>
            <person name="Peterson D.G."/>
            <person name="Mehboob-ur-Rahman"/>
            <person name="Ware D."/>
            <person name="Westhoff P."/>
            <person name="Mayer K.F."/>
            <person name="Messing J."/>
            <person name="Rokhsar D.S."/>
        </authorList>
    </citation>
    <scope>NUCLEOTIDE SEQUENCE [LARGE SCALE GENOMIC DNA]</scope>
    <source>
        <strain evidence="3">cv. BTx623</strain>
    </source>
</reference>
<evidence type="ECO:0000313" key="2">
    <source>
        <dbReference type="EMBL" id="KXG28941.1"/>
    </source>
</evidence>
<proteinExistence type="predicted"/>
<dbReference type="Proteomes" id="UP000000768">
    <property type="component" value="Chromosome 5"/>
</dbReference>
<dbReference type="Gramene" id="KXG28941">
    <property type="protein sequence ID" value="KXG28941"/>
    <property type="gene ID" value="SORBI_3005G187600"/>
</dbReference>
<feature type="compositionally biased region" description="Low complexity" evidence="1">
    <location>
        <begin position="27"/>
        <end position="39"/>
    </location>
</feature>